<dbReference type="EMBL" id="CM009290">
    <property type="protein sequence ID" value="PNT58405.2"/>
    <property type="molecule type" value="Genomic_DNA"/>
</dbReference>
<proteinExistence type="predicted"/>
<dbReference type="PANTHER" id="PTHR12154:SF4">
    <property type="entry name" value="UDP-N-ACETYLGLUCOSAMINE TRANSFERASE SUBUNIT ALG14 HOMOLOG"/>
    <property type="match status" value="1"/>
</dbReference>
<dbReference type="Proteomes" id="UP000006729">
    <property type="component" value="Chromosome 1"/>
</dbReference>
<keyword evidence="2" id="KW-1185">Reference proteome</keyword>
<reference evidence="1 2" key="1">
    <citation type="journal article" date="2006" name="Science">
        <title>The genome of black cottonwood, Populus trichocarpa (Torr. &amp; Gray).</title>
        <authorList>
            <person name="Tuskan G.A."/>
            <person name="Difazio S."/>
            <person name="Jansson S."/>
            <person name="Bohlmann J."/>
            <person name="Grigoriev I."/>
            <person name="Hellsten U."/>
            <person name="Putnam N."/>
            <person name="Ralph S."/>
            <person name="Rombauts S."/>
            <person name="Salamov A."/>
            <person name="Schein J."/>
            <person name="Sterck L."/>
            <person name="Aerts A."/>
            <person name="Bhalerao R.R."/>
            <person name="Bhalerao R.P."/>
            <person name="Blaudez D."/>
            <person name="Boerjan W."/>
            <person name="Brun A."/>
            <person name="Brunner A."/>
            <person name="Busov V."/>
            <person name="Campbell M."/>
            <person name="Carlson J."/>
            <person name="Chalot M."/>
            <person name="Chapman J."/>
            <person name="Chen G.L."/>
            <person name="Cooper D."/>
            <person name="Coutinho P.M."/>
            <person name="Couturier J."/>
            <person name="Covert S."/>
            <person name="Cronk Q."/>
            <person name="Cunningham R."/>
            <person name="Davis J."/>
            <person name="Degroeve S."/>
            <person name="Dejardin A."/>
            <person name="Depamphilis C."/>
            <person name="Detter J."/>
            <person name="Dirks B."/>
            <person name="Dubchak I."/>
            <person name="Duplessis S."/>
            <person name="Ehlting J."/>
            <person name="Ellis B."/>
            <person name="Gendler K."/>
            <person name="Goodstein D."/>
            <person name="Gribskov M."/>
            <person name="Grimwood J."/>
            <person name="Groover A."/>
            <person name="Gunter L."/>
            <person name="Hamberger B."/>
            <person name="Heinze B."/>
            <person name="Helariutta Y."/>
            <person name="Henrissat B."/>
            <person name="Holligan D."/>
            <person name="Holt R."/>
            <person name="Huang W."/>
            <person name="Islam-Faridi N."/>
            <person name="Jones S."/>
            <person name="Jones-Rhoades M."/>
            <person name="Jorgensen R."/>
            <person name="Joshi C."/>
            <person name="Kangasjarvi J."/>
            <person name="Karlsson J."/>
            <person name="Kelleher C."/>
            <person name="Kirkpatrick R."/>
            <person name="Kirst M."/>
            <person name="Kohler A."/>
            <person name="Kalluri U."/>
            <person name="Larimer F."/>
            <person name="Leebens-Mack J."/>
            <person name="Leple J.C."/>
            <person name="Locascio P."/>
            <person name="Lou Y."/>
            <person name="Lucas S."/>
            <person name="Martin F."/>
            <person name="Montanini B."/>
            <person name="Napoli C."/>
            <person name="Nelson D.R."/>
            <person name="Nelson C."/>
            <person name="Nieminen K."/>
            <person name="Nilsson O."/>
            <person name="Pereda V."/>
            <person name="Peter G."/>
            <person name="Philippe R."/>
            <person name="Pilate G."/>
            <person name="Poliakov A."/>
            <person name="Razumovskaya J."/>
            <person name="Richardson P."/>
            <person name="Rinaldi C."/>
            <person name="Ritland K."/>
            <person name="Rouze P."/>
            <person name="Ryaboy D."/>
            <person name="Schmutz J."/>
            <person name="Schrader J."/>
            <person name="Segerman B."/>
            <person name="Shin H."/>
            <person name="Siddiqui A."/>
            <person name="Sterky F."/>
            <person name="Terry A."/>
            <person name="Tsai C.J."/>
            <person name="Uberbacher E."/>
            <person name="Unneberg P."/>
            <person name="Vahala J."/>
            <person name="Wall K."/>
            <person name="Wessler S."/>
            <person name="Yang G."/>
            <person name="Yin T."/>
            <person name="Douglas C."/>
            <person name="Marra M."/>
            <person name="Sandberg G."/>
            <person name="Van de Peer Y."/>
            <person name="Rokhsar D."/>
        </authorList>
    </citation>
    <scope>NUCLEOTIDE SEQUENCE [LARGE SCALE GENOMIC DNA]</scope>
    <source>
        <strain evidence="2">cv. Nisqually</strain>
    </source>
</reference>
<dbReference type="PANTHER" id="PTHR12154">
    <property type="entry name" value="GLYCOSYL TRANSFERASE-RELATED"/>
    <property type="match status" value="1"/>
</dbReference>
<sequence>MPSIMAASRSNPLLNSLPRFLTWRSLGFRTICSGRLGFAPSDPDPEPPVSTAGTKFLETFREEFEIGSRLITFETGKIARFANGSVVLGMEETKVLSTVTSSKGDSVRDFLPLTVDYQEKQFAQGVIPSTYLRREGAPKERELLCGRLIDRPIRPLFPAGFYHEVQVMASVLSSDGRRDPDVMAANATSAALMLSDIPWGGPIGVIRIGRICGQFVVNPTMDELSLSDLNLVYACTKDKTLMIDVQAGGIAEKDLEAGLRLAHPEAVKYLEPQIRLAAKAGKHKKDYKLSLVSDRTLEKVRNLTEAKIEAVFTDPSYGKFERGEALDNIAQEAKRTLEEECDTESLTVLSKVVDRVRKGVVRNRIIAEGFRVDGRRLDEVRPLYCEAGYLPNLHGSSLFSRGDTQVLCTVTLGAPRDAQRLDSLVGPPTKRFMLHYSFPPFSINEVGKRVGLNRREVGHGTLAEKALLAVLPPEDDFPYTVRINSEVMASDGSTSMATVCGGSVAMMDAGIPLQEHVAGVSVGLVSEVDPSTGEIKDYRIVTDILGLEDHLGDMDFKIAGTRKGVTAVQLDIKPAGIPLDIICECLEPALKGRLQILARMDQEISAPRTQDHRNSPRLATLKFSNDALRRLIGPLGVLKRKIEEDTGARMSVSDETLTILAKNQTVLERVQEKIDFIIGREIEVGGIYKGIVSSIKEYGAFVEFNGGQQGLLHVSELSHEPVSKISDVISVGQQLSLMCIGQDVRGNIKLSLKATLPQLKSKKNNVTEEPVPVIKEAPKVWTSVGNLPNEQEEQKLTDAELMLSRSTVKPSTSSNPGFLIRSAAECDEEDKTVSLNQGSKSNSKTLRATKRDRKRKTKVPESDDSDASIYSSGHSSHTVDRLNDEDAKVVSPLSAKSLKLGMKIAAKVYQIRALGLVLDLGNGVRGMYRFETNGKRDFEIGDELLVKCTSFSSKGLPVMSLVDDE</sequence>
<dbReference type="GO" id="GO:0043541">
    <property type="term" value="C:UDP-N-acetylglucosamine transferase complex"/>
    <property type="evidence" value="ECO:0000318"/>
    <property type="project" value="GO_Central"/>
</dbReference>
<dbReference type="OrthoDB" id="17098at2759"/>
<evidence type="ECO:0000313" key="2">
    <source>
        <dbReference type="Proteomes" id="UP000006729"/>
    </source>
</evidence>
<comment type="caution">
    <text evidence="1">The sequence shown here is derived from an EMBL/GenBank/DDBJ whole genome shotgun (WGS) entry which is preliminary data.</text>
</comment>
<dbReference type="OMA" id="CRIVFIE"/>
<accession>A0A2K2C8P8</accession>
<dbReference type="FunFam" id="3.40.50.2000:FF:000182">
    <property type="entry name" value="UDP-N-acetylglucosamine transferase subunit ALG14 isogeny"/>
    <property type="match status" value="1"/>
</dbReference>
<dbReference type="Pfam" id="PF08660">
    <property type="entry name" value="Alg14"/>
    <property type="match status" value="1"/>
</dbReference>
<protein>
    <submittedName>
        <fullName evidence="1">Uncharacterized protein</fullName>
    </submittedName>
</protein>
<dbReference type="STRING" id="3694.A0A2K2C8Q2"/>
<dbReference type="InterPro" id="IPR013969">
    <property type="entry name" value="Oligosacch_biosynth_Alg14"/>
</dbReference>
<organism evidence="1 2">
    <name type="scientific">Populus trichocarpa</name>
    <name type="common">Western balsam poplar</name>
    <name type="synonym">Populus balsamifera subsp. trichocarpa</name>
    <dbReference type="NCBI Taxonomy" id="3694"/>
    <lineage>
        <taxon>Eukaryota</taxon>
        <taxon>Viridiplantae</taxon>
        <taxon>Streptophyta</taxon>
        <taxon>Embryophyta</taxon>
        <taxon>Tracheophyta</taxon>
        <taxon>Spermatophyta</taxon>
        <taxon>Magnoliopsida</taxon>
        <taxon>eudicotyledons</taxon>
        <taxon>Gunneridae</taxon>
        <taxon>Pentapetalae</taxon>
        <taxon>rosids</taxon>
        <taxon>fabids</taxon>
        <taxon>Malpighiales</taxon>
        <taxon>Salicaceae</taxon>
        <taxon>Saliceae</taxon>
        <taxon>Populus</taxon>
    </lineage>
</organism>
<evidence type="ECO:0000313" key="1">
    <source>
        <dbReference type="EMBL" id="PNT58405.2"/>
    </source>
</evidence>
<name>A0A2K2C8P8_POPTR</name>
<gene>
    <name evidence="1" type="ORF">POPTR_001G347900v4</name>
</gene>
<dbReference type="Gene3D" id="3.40.50.2000">
    <property type="entry name" value="Glycogen Phosphorylase B"/>
    <property type="match status" value="1"/>
</dbReference>
<dbReference type="GO" id="GO:0006488">
    <property type="term" value="P:dolichol-linked oligosaccharide biosynthetic process"/>
    <property type="evidence" value="ECO:0000318"/>
    <property type="project" value="GO_Central"/>
</dbReference>
<dbReference type="Gramene" id="Potri.001G352000.2.v4.1">
    <property type="protein sequence ID" value="Potri.001G352000.2.v4.1"/>
    <property type="gene ID" value="Potri.001G352000.v4.1"/>
</dbReference>